<dbReference type="Pfam" id="PF24437">
    <property type="entry name" value="INTS7_HB"/>
    <property type="match status" value="1"/>
</dbReference>
<sequence>MTDETALSKDVSSKLVEINRGLNSPNRGEQCRSITNIPDLIKSHPFPIVINSIFLKLADVYVNGSDYLRSCVLRACAECRNQLLRLTIADDIVEKFMPIYKNENANSRAQYLSLLGVLSGAFRDNISIHNFIISRIDSDSGTESTVAISTAYSYAAISKTFVMSLCPVLCDLLKDNTLSPDHKLKLIPLAEFAYHSPVLLPEACYFFSFLIVLLQIRGHLIEMLRSHKVGSFVTVICETLTKMEIHSPLNTSSQVGLLLDHIKTNSDAEIRANLLSCLMILADKLPNQWSPPHTKQLCEIFSDSATINNERETILIIFFLLTSSVNVNILFGDYKLGEDDEILSCLTQALSSEIVPRSSLLPNALALACRLVRCGKSDLNFNPDIVASMLVISLTHSCQFDEQPENASTSWLINESGPPIHSLKLFYSELLMFFETFPNFVSLLNRIELLKEVTMSGDPRITLLCQFLSRVCTTDLLRLPELPELLSQLRDSCKPHSTNVNSDNLLQVCVFVFTAANGTPLFKEQQIDLLTCLARALNANVNEKGPTALEPWIVYQLACKASVYRQPRFAADLFEQLASMAITLKNIYWLRGLAKINRAQADLYDNVFDLPQTGKWVPSLSAAINTAAKEISEAQNLFTAADGRSVHAFQATYTAIRADLLHCLVRLCERAFELGTFSSSGLPARWQLLRKINATKEENDFYSSLTPLVSLVSLVPIWKKLEGRVLALIQSCVDADPSTLRHLNGILEIIHVFIETLEECQTFKGNWENPTSIDRTHLLSTLSHEGFDAKATALRDYSTNNSLSPQLIVNMVTLLISLPPACLPAFFFFRKQVTNIDLYVISSANNKYRSGNDNSGDTFLLPLGTSLALQIMGVVSQKRPPNHPKLVRTVNAVSLILTLQRKDKREALAKKLVPVRGDSFTAEFCLNLPTKTETCELTVEVVLVDDQRRRWRLGAEAGATKTINIKLENMAGSSNVGDSQKLIANFDSPLVTQVEDILMNHSPV</sequence>
<dbReference type="GO" id="GO:0032039">
    <property type="term" value="C:integrator complex"/>
    <property type="evidence" value="ECO:0007669"/>
    <property type="project" value="InterPro"/>
</dbReference>
<proteinExistence type="inferred from homology"/>
<evidence type="ECO:0000256" key="1">
    <source>
        <dbReference type="ARBA" id="ARBA00004123"/>
    </source>
</evidence>
<evidence type="ECO:0000256" key="3">
    <source>
        <dbReference type="ARBA" id="ARBA00008565"/>
    </source>
</evidence>
<evidence type="ECO:0000259" key="8">
    <source>
        <dbReference type="Pfam" id="PF24436"/>
    </source>
</evidence>
<dbReference type="STRING" id="6216.A0A158QG31"/>
<evidence type="ECO:0000256" key="4">
    <source>
        <dbReference type="ARBA" id="ARBA00015336"/>
    </source>
</evidence>
<comment type="similarity">
    <text evidence="3">Belongs to the Integrator subunit 7 family.</text>
</comment>
<dbReference type="InterPro" id="IPR033060">
    <property type="entry name" value="INTS7"/>
</dbReference>
<evidence type="ECO:0000313" key="10">
    <source>
        <dbReference type="EMBL" id="VDL62319.1"/>
    </source>
</evidence>
<evidence type="ECO:0000259" key="7">
    <source>
        <dbReference type="Pfam" id="PF22965"/>
    </source>
</evidence>
<evidence type="ECO:0000313" key="12">
    <source>
        <dbReference type="WBParaSite" id="HDID_0000990201-mRNA-1"/>
    </source>
</evidence>
<evidence type="ECO:0000313" key="11">
    <source>
        <dbReference type="Proteomes" id="UP000274504"/>
    </source>
</evidence>
<dbReference type="WBParaSite" id="HDID_0000990201-mRNA-1">
    <property type="protein sequence ID" value="HDID_0000990201-mRNA-1"/>
    <property type="gene ID" value="HDID_0000990201"/>
</dbReference>
<feature type="domain" description="Integrator complex subunit 7 N-terminal" evidence="8">
    <location>
        <begin position="15"/>
        <end position="564"/>
    </location>
</feature>
<gene>
    <name evidence="10" type="ORF">HDID_LOCUS9900</name>
</gene>
<organism evidence="12">
    <name type="scientific">Hymenolepis diminuta</name>
    <name type="common">Rat tapeworm</name>
    <dbReference type="NCBI Taxonomy" id="6216"/>
    <lineage>
        <taxon>Eukaryota</taxon>
        <taxon>Metazoa</taxon>
        <taxon>Spiralia</taxon>
        <taxon>Lophotrochozoa</taxon>
        <taxon>Platyhelminthes</taxon>
        <taxon>Cestoda</taxon>
        <taxon>Eucestoda</taxon>
        <taxon>Cyclophyllidea</taxon>
        <taxon>Hymenolepididae</taxon>
        <taxon>Hymenolepis</taxon>
    </lineage>
</organism>
<dbReference type="InterPro" id="IPR056516">
    <property type="entry name" value="INTS7_N"/>
</dbReference>
<dbReference type="Pfam" id="PF22965">
    <property type="entry name" value="INTS7_C"/>
    <property type="match status" value="1"/>
</dbReference>
<comment type="subcellular location">
    <subcellularLocation>
        <location evidence="2">Cytoplasm</location>
    </subcellularLocation>
    <subcellularLocation>
        <location evidence="1">Nucleus</location>
    </subcellularLocation>
</comment>
<reference evidence="10 11" key="2">
    <citation type="submission" date="2018-11" db="EMBL/GenBank/DDBJ databases">
        <authorList>
            <consortium name="Pathogen Informatics"/>
        </authorList>
    </citation>
    <scope>NUCLEOTIDE SEQUENCE [LARGE SCALE GENOMIC DNA]</scope>
</reference>
<evidence type="ECO:0000256" key="2">
    <source>
        <dbReference type="ARBA" id="ARBA00004496"/>
    </source>
</evidence>
<evidence type="ECO:0000259" key="9">
    <source>
        <dbReference type="Pfam" id="PF24437"/>
    </source>
</evidence>
<dbReference type="PANTHER" id="PTHR13322:SF2">
    <property type="entry name" value="INTEGRATOR COMPLEX SUBUNIT 7"/>
    <property type="match status" value="1"/>
</dbReference>
<feature type="domain" description="Integrator complex subunit 7 helical bundle" evidence="9">
    <location>
        <begin position="569"/>
        <end position="757"/>
    </location>
</feature>
<evidence type="ECO:0000256" key="6">
    <source>
        <dbReference type="ARBA" id="ARBA00023242"/>
    </source>
</evidence>
<protein>
    <recommendedName>
        <fullName evidence="4">Integrator complex subunit 7</fullName>
    </recommendedName>
</protein>
<dbReference type="GO" id="GO:0034472">
    <property type="term" value="P:snRNA 3'-end processing"/>
    <property type="evidence" value="ECO:0007669"/>
    <property type="project" value="TreeGrafter"/>
</dbReference>
<dbReference type="GO" id="GO:0005737">
    <property type="term" value="C:cytoplasm"/>
    <property type="evidence" value="ECO:0007669"/>
    <property type="project" value="UniProtKB-SubCell"/>
</dbReference>
<dbReference type="InterPro" id="IPR056517">
    <property type="entry name" value="INTS7_HB"/>
</dbReference>
<dbReference type="InterPro" id="IPR054519">
    <property type="entry name" value="INTS7_C"/>
</dbReference>
<dbReference type="AlphaFoldDB" id="A0A158QG31"/>
<reference evidence="12" key="1">
    <citation type="submission" date="2016-04" db="UniProtKB">
        <authorList>
            <consortium name="WormBaseParasite"/>
        </authorList>
    </citation>
    <scope>IDENTIFICATION</scope>
</reference>
<name>A0A158QG31_HYMDI</name>
<feature type="domain" description="Integrator complex subunit 7 C-terminal" evidence="7">
    <location>
        <begin position="853"/>
        <end position="951"/>
    </location>
</feature>
<evidence type="ECO:0000256" key="5">
    <source>
        <dbReference type="ARBA" id="ARBA00022490"/>
    </source>
</evidence>
<dbReference type="InterPro" id="IPR016024">
    <property type="entry name" value="ARM-type_fold"/>
</dbReference>
<dbReference type="Pfam" id="PF24436">
    <property type="entry name" value="INTS7_N"/>
    <property type="match status" value="1"/>
</dbReference>
<dbReference type="Proteomes" id="UP000274504">
    <property type="component" value="Unassembled WGS sequence"/>
</dbReference>
<dbReference type="SUPFAM" id="SSF48371">
    <property type="entry name" value="ARM repeat"/>
    <property type="match status" value="1"/>
</dbReference>
<dbReference type="EMBL" id="UYSG01011436">
    <property type="protein sequence ID" value="VDL62319.1"/>
    <property type="molecule type" value="Genomic_DNA"/>
</dbReference>
<dbReference type="OrthoDB" id="1921953at2759"/>
<keyword evidence="6" id="KW-0539">Nucleus</keyword>
<keyword evidence="5" id="KW-0963">Cytoplasm</keyword>
<dbReference type="PANTHER" id="PTHR13322">
    <property type="entry name" value="C1ORF73 PROTEIN"/>
    <property type="match status" value="1"/>
</dbReference>
<accession>A0A158QG31</accession>